<feature type="region of interest" description="Disordered" evidence="1">
    <location>
        <begin position="89"/>
        <end position="111"/>
    </location>
</feature>
<organism evidence="2 3">
    <name type="scientific">Ditylenchus dipsaci</name>
    <dbReference type="NCBI Taxonomy" id="166011"/>
    <lineage>
        <taxon>Eukaryota</taxon>
        <taxon>Metazoa</taxon>
        <taxon>Ecdysozoa</taxon>
        <taxon>Nematoda</taxon>
        <taxon>Chromadorea</taxon>
        <taxon>Rhabditida</taxon>
        <taxon>Tylenchina</taxon>
        <taxon>Tylenchomorpha</taxon>
        <taxon>Sphaerularioidea</taxon>
        <taxon>Anguinidae</taxon>
        <taxon>Anguininae</taxon>
        <taxon>Ditylenchus</taxon>
    </lineage>
</organism>
<reference evidence="3" key="1">
    <citation type="submission" date="2022-11" db="UniProtKB">
        <authorList>
            <consortium name="WormBaseParasite"/>
        </authorList>
    </citation>
    <scope>IDENTIFICATION</scope>
</reference>
<name>A0A915EP27_9BILA</name>
<feature type="region of interest" description="Disordered" evidence="1">
    <location>
        <begin position="1"/>
        <end position="35"/>
    </location>
</feature>
<feature type="compositionally biased region" description="Basic and acidic residues" evidence="1">
    <location>
        <begin position="1"/>
        <end position="34"/>
    </location>
</feature>
<dbReference type="AlphaFoldDB" id="A0A915EP27"/>
<protein>
    <submittedName>
        <fullName evidence="3">Uncharacterized protein</fullName>
    </submittedName>
</protein>
<dbReference type="Proteomes" id="UP000887574">
    <property type="component" value="Unplaced"/>
</dbReference>
<accession>A0A915EP27</accession>
<evidence type="ECO:0000256" key="1">
    <source>
        <dbReference type="SAM" id="MobiDB-lite"/>
    </source>
</evidence>
<proteinExistence type="predicted"/>
<evidence type="ECO:0000313" key="3">
    <source>
        <dbReference type="WBParaSite" id="jg7901"/>
    </source>
</evidence>
<feature type="compositionally biased region" description="Basic and acidic residues" evidence="1">
    <location>
        <begin position="93"/>
        <end position="111"/>
    </location>
</feature>
<evidence type="ECO:0000313" key="2">
    <source>
        <dbReference type="Proteomes" id="UP000887574"/>
    </source>
</evidence>
<dbReference type="WBParaSite" id="jg7901">
    <property type="protein sequence ID" value="jg7901"/>
    <property type="gene ID" value="jg7901"/>
</dbReference>
<sequence>MERVDFNQRDNDRKKEALENERQKDSENHQENLRSIDFQYQVQSDTHADNGKRLAIEERDGIRKDVIRMKEITQRMEDRQLQHREVLNQQNNMHEDRKLEHEEVLDGSKVQ</sequence>
<keyword evidence="2" id="KW-1185">Reference proteome</keyword>